<dbReference type="Proteomes" id="UP000232638">
    <property type="component" value="Chromosome"/>
</dbReference>
<accession>A0A2K8U8I5</accession>
<dbReference type="KEGG" id="tsy:THSYN_13375"/>
<feature type="chain" id="PRO_5014791368" description="Beta-barrel assembly machine subunit BamE" evidence="2">
    <location>
        <begin position="21"/>
        <end position="153"/>
    </location>
</feature>
<dbReference type="PROSITE" id="PS51257">
    <property type="entry name" value="PROKAR_LIPOPROTEIN"/>
    <property type="match status" value="1"/>
</dbReference>
<evidence type="ECO:0000256" key="2">
    <source>
        <dbReference type="SAM" id="SignalP"/>
    </source>
</evidence>
<proteinExistence type="predicted"/>
<feature type="signal peptide" evidence="2">
    <location>
        <begin position="1"/>
        <end position="20"/>
    </location>
</feature>
<evidence type="ECO:0000313" key="4">
    <source>
        <dbReference type="Proteomes" id="UP000232638"/>
    </source>
</evidence>
<name>A0A2K8U8I5_9GAMM</name>
<sequence>MRIVRVGSLLVFLQTASGCAVYMAANQPPQKNLAVLSPGTSRSLVIAELGYPISTKKNGDQRVDVFSFTQGYSKGAKVGRAFVHGVADVFTLGIWEVIGTPAEAVFNGDKIVIETTYDVDDKVQKVTALDRSGAARPTELSSGARPRSEPLSE</sequence>
<dbReference type="EMBL" id="CP020370">
    <property type="protein sequence ID" value="AUB81855.1"/>
    <property type="molecule type" value="Genomic_DNA"/>
</dbReference>
<keyword evidence="2" id="KW-0732">Signal</keyword>
<reference evidence="3 4" key="1">
    <citation type="submission" date="2017-03" db="EMBL/GenBank/DDBJ databases">
        <title>Complete genome sequence of Candidatus 'Thiodictyon syntrophicum' sp. nov. strain Cad16T, a photolithoautotroph purple sulfur bacterium isolated from an alpine meromictic lake.</title>
        <authorList>
            <person name="Luedin S.M."/>
            <person name="Pothier J.F."/>
            <person name="Danza F."/>
            <person name="Storelli N."/>
            <person name="Wittwer M."/>
            <person name="Tonolla M."/>
        </authorList>
    </citation>
    <scope>NUCLEOTIDE SEQUENCE [LARGE SCALE GENOMIC DNA]</scope>
    <source>
        <strain evidence="3 4">Cad16T</strain>
    </source>
</reference>
<evidence type="ECO:0000256" key="1">
    <source>
        <dbReference type="SAM" id="MobiDB-lite"/>
    </source>
</evidence>
<feature type="region of interest" description="Disordered" evidence="1">
    <location>
        <begin position="130"/>
        <end position="153"/>
    </location>
</feature>
<dbReference type="AlphaFoldDB" id="A0A2K8U8I5"/>
<gene>
    <name evidence="3" type="ORF">THSYN_13375</name>
</gene>
<organism evidence="3 4">
    <name type="scientific">Candidatus Thiodictyon syntrophicum</name>
    <dbReference type="NCBI Taxonomy" id="1166950"/>
    <lineage>
        <taxon>Bacteria</taxon>
        <taxon>Pseudomonadati</taxon>
        <taxon>Pseudomonadota</taxon>
        <taxon>Gammaproteobacteria</taxon>
        <taxon>Chromatiales</taxon>
        <taxon>Chromatiaceae</taxon>
        <taxon>Thiodictyon</taxon>
    </lineage>
</organism>
<protein>
    <recommendedName>
        <fullName evidence="5">Beta-barrel assembly machine subunit BamE</fullName>
    </recommendedName>
</protein>
<keyword evidence="4" id="KW-1185">Reference proteome</keyword>
<evidence type="ECO:0000313" key="3">
    <source>
        <dbReference type="EMBL" id="AUB81855.1"/>
    </source>
</evidence>
<evidence type="ECO:0008006" key="5">
    <source>
        <dbReference type="Google" id="ProtNLM"/>
    </source>
</evidence>